<evidence type="ECO:0000256" key="5">
    <source>
        <dbReference type="ARBA" id="ARBA00022917"/>
    </source>
</evidence>
<evidence type="ECO:0000256" key="2">
    <source>
        <dbReference type="ARBA" id="ARBA00007251"/>
    </source>
</evidence>
<dbReference type="InterPro" id="IPR037171">
    <property type="entry name" value="NagB/RpiA_transferase-like"/>
</dbReference>
<dbReference type="GO" id="GO:0003743">
    <property type="term" value="F:translation initiation factor activity"/>
    <property type="evidence" value="ECO:0000318"/>
    <property type="project" value="GO_Central"/>
</dbReference>
<name>A0A251QVL6_PRUPE</name>
<evidence type="ECO:0000256" key="10">
    <source>
        <dbReference type="SAM" id="MobiDB-lite"/>
    </source>
</evidence>
<evidence type="ECO:0000256" key="9">
    <source>
        <dbReference type="RuleBase" id="RU003814"/>
    </source>
</evidence>
<evidence type="ECO:0000256" key="3">
    <source>
        <dbReference type="ARBA" id="ARBA00022490"/>
    </source>
</evidence>
<dbReference type="GO" id="GO:0006413">
    <property type="term" value="P:translational initiation"/>
    <property type="evidence" value="ECO:0000318"/>
    <property type="project" value="GO_Central"/>
</dbReference>
<dbReference type="STRING" id="3760.A0A251QVL6"/>
<evidence type="ECO:0000256" key="7">
    <source>
        <dbReference type="ARBA" id="ARBA00044228"/>
    </source>
</evidence>
<evidence type="ECO:0000256" key="4">
    <source>
        <dbReference type="ARBA" id="ARBA00022540"/>
    </source>
</evidence>
<evidence type="ECO:0000256" key="1">
    <source>
        <dbReference type="ARBA" id="ARBA00004514"/>
    </source>
</evidence>
<comment type="subunit">
    <text evidence="8">Component of the translation initiation factor 2B (eIF2B) complex which is a heterodecamer of two sets of five different subunits: alpha, beta, gamma, delta and epsilon. Subunits alpha, beta and delta comprise a regulatory subcomplex and subunits epsilon and gamma comprise a catalytic subcomplex. Within the complex, the hexameric regulatory complex resides at the center, with the two heterodimeric catalytic subcomplexes bound on opposite sides.</text>
</comment>
<evidence type="ECO:0000256" key="6">
    <source>
        <dbReference type="ARBA" id="ARBA00044122"/>
    </source>
</evidence>
<reference evidence="11 12" key="1">
    <citation type="journal article" date="2013" name="Nat. Genet.">
        <title>The high-quality draft genome of peach (Prunus persica) identifies unique patterns of genetic diversity, domestication and genome evolution.</title>
        <authorList>
            <consortium name="International Peach Genome Initiative"/>
            <person name="Verde I."/>
            <person name="Abbott A.G."/>
            <person name="Scalabrin S."/>
            <person name="Jung S."/>
            <person name="Shu S."/>
            <person name="Marroni F."/>
            <person name="Zhebentyayeva T."/>
            <person name="Dettori M.T."/>
            <person name="Grimwood J."/>
            <person name="Cattonaro F."/>
            <person name="Zuccolo A."/>
            <person name="Rossini L."/>
            <person name="Jenkins J."/>
            <person name="Vendramin E."/>
            <person name="Meisel L.A."/>
            <person name="Decroocq V."/>
            <person name="Sosinski B."/>
            <person name="Prochnik S."/>
            <person name="Mitros T."/>
            <person name="Policriti A."/>
            <person name="Cipriani G."/>
            <person name="Dondini L."/>
            <person name="Ficklin S."/>
            <person name="Goodstein D.M."/>
            <person name="Xuan P."/>
            <person name="Del Fabbro C."/>
            <person name="Aramini V."/>
            <person name="Copetti D."/>
            <person name="Gonzalez S."/>
            <person name="Horner D.S."/>
            <person name="Falchi R."/>
            <person name="Lucas S."/>
            <person name="Mica E."/>
            <person name="Maldonado J."/>
            <person name="Lazzari B."/>
            <person name="Bielenberg D."/>
            <person name="Pirona R."/>
            <person name="Miculan M."/>
            <person name="Barakat A."/>
            <person name="Testolin R."/>
            <person name="Stella A."/>
            <person name="Tartarini S."/>
            <person name="Tonutti P."/>
            <person name="Arus P."/>
            <person name="Orellana A."/>
            <person name="Wells C."/>
            <person name="Main D."/>
            <person name="Vizzotto G."/>
            <person name="Silva H."/>
            <person name="Salamini F."/>
            <person name="Schmutz J."/>
            <person name="Morgante M."/>
            <person name="Rokhsar D.S."/>
        </authorList>
    </citation>
    <scope>NUCLEOTIDE SEQUENCE [LARGE SCALE GENOMIC DNA]</scope>
    <source>
        <strain evidence="12">cv. Nemared</strain>
    </source>
</reference>
<evidence type="ECO:0000256" key="8">
    <source>
        <dbReference type="ARBA" id="ARBA00046432"/>
    </source>
</evidence>
<dbReference type="Gramene" id="ONI26775">
    <property type="protein sequence ID" value="ONI26775"/>
    <property type="gene ID" value="PRUPE_1G044800"/>
</dbReference>
<proteinExistence type="inferred from homology"/>
<evidence type="ECO:0000313" key="11">
    <source>
        <dbReference type="EMBL" id="ONI26775.1"/>
    </source>
</evidence>
<feature type="compositionally biased region" description="Basic and acidic residues" evidence="10">
    <location>
        <begin position="152"/>
        <end position="162"/>
    </location>
</feature>
<dbReference type="GO" id="GO:0005851">
    <property type="term" value="C:eukaryotic translation initiation factor 2B complex"/>
    <property type="evidence" value="ECO:0000318"/>
    <property type="project" value="GO_Central"/>
</dbReference>
<feature type="region of interest" description="Disordered" evidence="10">
    <location>
        <begin position="140"/>
        <end position="164"/>
    </location>
</feature>
<dbReference type="InterPro" id="IPR051855">
    <property type="entry name" value="eIF2B_beta_subunit"/>
</dbReference>
<comment type="similarity">
    <text evidence="2 9">Belongs to the eIF-2B alpha/beta/delta subunits family.</text>
</comment>
<gene>
    <name evidence="11" type="ORF">PRUPE_1G044800</name>
</gene>
<organism evidence="11 12">
    <name type="scientific">Prunus persica</name>
    <name type="common">Peach</name>
    <name type="synonym">Amygdalus persica</name>
    <dbReference type="NCBI Taxonomy" id="3760"/>
    <lineage>
        <taxon>Eukaryota</taxon>
        <taxon>Viridiplantae</taxon>
        <taxon>Streptophyta</taxon>
        <taxon>Embryophyta</taxon>
        <taxon>Tracheophyta</taxon>
        <taxon>Spermatophyta</taxon>
        <taxon>Magnoliopsida</taxon>
        <taxon>eudicotyledons</taxon>
        <taxon>Gunneridae</taxon>
        <taxon>Pentapetalae</taxon>
        <taxon>rosids</taxon>
        <taxon>fabids</taxon>
        <taxon>Rosales</taxon>
        <taxon>Rosaceae</taxon>
        <taxon>Amygdaloideae</taxon>
        <taxon>Amygdaleae</taxon>
        <taxon>Prunus</taxon>
    </lineage>
</organism>
<evidence type="ECO:0000313" key="12">
    <source>
        <dbReference type="Proteomes" id="UP000006882"/>
    </source>
</evidence>
<dbReference type="PANTHER" id="PTHR45859">
    <property type="entry name" value="TRANSLATION INITIATION FACTOR EIF-2B SUBUNIT BETA"/>
    <property type="match status" value="1"/>
</dbReference>
<dbReference type="InterPro" id="IPR042529">
    <property type="entry name" value="IF_2B-like_C"/>
</dbReference>
<dbReference type="eggNOG" id="KOG1465">
    <property type="taxonomic scope" value="Eukaryota"/>
</dbReference>
<comment type="subcellular location">
    <subcellularLocation>
        <location evidence="1">Cytoplasm</location>
        <location evidence="1">Cytosol</location>
    </subcellularLocation>
</comment>
<dbReference type="Gene3D" id="3.40.50.10470">
    <property type="entry name" value="Translation initiation factor eif-2b, domain 2"/>
    <property type="match status" value="1"/>
</dbReference>
<keyword evidence="5" id="KW-0648">Protein biosynthesis</keyword>
<dbReference type="AlphaFoldDB" id="A0A251QVL6"/>
<keyword evidence="4" id="KW-0396">Initiation factor</keyword>
<dbReference type="GO" id="GO:0005829">
    <property type="term" value="C:cytosol"/>
    <property type="evidence" value="ECO:0007669"/>
    <property type="project" value="UniProtKB-SubCell"/>
</dbReference>
<keyword evidence="3" id="KW-0963">Cytoplasm</keyword>
<dbReference type="SUPFAM" id="SSF100950">
    <property type="entry name" value="NagB/RpiA/CoA transferase-like"/>
    <property type="match status" value="1"/>
</dbReference>
<accession>A0A251QVL6</accession>
<dbReference type="FunFam" id="3.40.50.10470:FF:000005">
    <property type="entry name" value="translation initiation factor eIF-2B subunit beta"/>
    <property type="match status" value="1"/>
</dbReference>
<dbReference type="Proteomes" id="UP000006882">
    <property type="component" value="Chromosome G1"/>
</dbReference>
<protein>
    <recommendedName>
        <fullName evidence="6">Translation initiation factor eIF2B subunit beta</fullName>
    </recommendedName>
    <alternativeName>
        <fullName evidence="7">eIF2B GDP-GTP exchange factor subunit beta</fullName>
    </alternativeName>
</protein>
<dbReference type="EMBL" id="CM007651">
    <property type="protein sequence ID" value="ONI26775.1"/>
    <property type="molecule type" value="Genomic_DNA"/>
</dbReference>
<dbReference type="InterPro" id="IPR000649">
    <property type="entry name" value="IF-2B-related"/>
</dbReference>
<dbReference type="PANTHER" id="PTHR45859:SF1">
    <property type="entry name" value="TRANSLATION INITIATION FACTOR EIF-2B SUBUNIT BETA"/>
    <property type="match status" value="1"/>
</dbReference>
<keyword evidence="12" id="KW-1185">Reference proteome</keyword>
<sequence length="416" mass="45201">MADVQGLVNDFATKLSKRKVEGSRETARMTAELLRTVISQQKMTSSTNHAAVLIDAVRGVGGRLIDANPVELAVGNIVRRVLYIIREEELSLQAGELTLSSQDSDREIDEEDDKLFLSSAATYQRILHPPSLATLLGSKTDTPPACHPSASRNHDIEGKADKSPSSLTLKRHIMEAVNDLIEDIKTCHEQIADQAVELIHQNEVVLTLGHSRTVKKFLCAAKEKKRSFQVVVAEGAPKYLGHVLAKGLAAKGLQTTMIADSSVFAMISRVNMVVVGVRAVLANGGVIAPVGINMVALAARKHAVPFVVVAGTYKLCPLYPNNPEVLLNDMRCPSELLSFGEFSDCIDFSIGSEAPLLHVLNPAFDYVPPELVSLFVTDTGGHTPSFIYRLISEFYSADDLALQQKLLPESEHSNSI</sequence>
<dbReference type="Pfam" id="PF01008">
    <property type="entry name" value="IF-2B"/>
    <property type="match status" value="1"/>
</dbReference>